<evidence type="ECO:0000256" key="2">
    <source>
        <dbReference type="SAM" id="MobiDB-lite"/>
    </source>
</evidence>
<accession>A0AA40F7N9</accession>
<evidence type="ECO:0000313" key="4">
    <source>
        <dbReference type="EMBL" id="KAK0752286.1"/>
    </source>
</evidence>
<evidence type="ECO:0000256" key="1">
    <source>
        <dbReference type="ARBA" id="ARBA00023242"/>
    </source>
</evidence>
<feature type="compositionally biased region" description="Basic residues" evidence="2">
    <location>
        <begin position="185"/>
        <end position="194"/>
    </location>
</feature>
<sequence>MVTTHSAGYDTPAYRPDGGSVSPHTHTPPLGKSVTFELIISKDSQFHARLPLRVTIFPHDTTDSIVTTVRSFFGLYAPSGSPNVGISFEDVRANTLIARWDNFHDRDVIYVRVIEELGPLSPTRGGYVDDRSLPSAGLHMAPRAQQPHGQHISGPLSGVSRVRSPSPNGLRGRRITPTAISGKNSRSRSAKKSHSGSQDGYSSGDGAPASSSSRTKDHPHTTEISVENIVEGGRRKRAKFDSSELPLFAPPQMPAATSTSSVSPARFVDQHRHSLPAVHGGQNPFSNPHALESPRQSYTNGHGQENAYQTPGHGSRRSRPSYGYTQDAAAMAVNGVMPTPEPTVGTCISEEDKDLAMQLMRLYGGRTSGSTYEEMFSTRADSTPSTGATSDAEDDVAVEGPAQRRQKLDVSGRSNEIFGTTNSHFAVPQPSVEGDGDSHDGTIAGSMAAPRTKGKSGFVNGAKPRPLAKTKAAKTVKPKVKKAVSAGPMSPASLPASRKQSVASNLASPLAAGDDEHPDLSTKPRCQRCRKSKKGCDRQRPCGRCKDAGLSAEACISEDETNGRKGRYGRHMGVPLVKDEAVPVAPSLLPAAPIATASDAAAAIVGLADKNKKRKR</sequence>
<feature type="compositionally biased region" description="Basic residues" evidence="2">
    <location>
        <begin position="466"/>
        <end position="482"/>
    </location>
</feature>
<keyword evidence="5" id="KW-1185">Reference proteome</keyword>
<dbReference type="CDD" id="cd00067">
    <property type="entry name" value="GAL4"/>
    <property type="match status" value="1"/>
</dbReference>
<dbReference type="GO" id="GO:0008270">
    <property type="term" value="F:zinc ion binding"/>
    <property type="evidence" value="ECO:0007669"/>
    <property type="project" value="InterPro"/>
</dbReference>
<dbReference type="InterPro" id="IPR001138">
    <property type="entry name" value="Zn2Cys6_DnaBD"/>
</dbReference>
<feature type="compositionally biased region" description="Polar residues" evidence="2">
    <location>
        <begin position="379"/>
        <end position="389"/>
    </location>
</feature>
<proteinExistence type="predicted"/>
<dbReference type="SMART" id="SM00066">
    <property type="entry name" value="GAL4"/>
    <property type="match status" value="1"/>
</dbReference>
<feature type="compositionally biased region" description="Polar residues" evidence="2">
    <location>
        <begin position="294"/>
        <end position="309"/>
    </location>
</feature>
<protein>
    <recommendedName>
        <fullName evidence="3">Zn(2)-C6 fungal-type domain-containing protein</fullName>
    </recommendedName>
</protein>
<feature type="region of interest" description="Disordered" evidence="2">
    <location>
        <begin position="141"/>
        <end position="235"/>
    </location>
</feature>
<dbReference type="AlphaFoldDB" id="A0AA40F7N9"/>
<dbReference type="PROSITE" id="PS50048">
    <property type="entry name" value="ZN2_CY6_FUNGAL_2"/>
    <property type="match status" value="1"/>
</dbReference>
<comment type="caution">
    <text evidence="4">The sequence shown here is derived from an EMBL/GenBank/DDBJ whole genome shotgun (WGS) entry which is preliminary data.</text>
</comment>
<feature type="compositionally biased region" description="Polar residues" evidence="2">
    <location>
        <begin position="498"/>
        <end position="507"/>
    </location>
</feature>
<feature type="region of interest" description="Disordered" evidence="2">
    <location>
        <begin position="1"/>
        <end position="27"/>
    </location>
</feature>
<dbReference type="Proteomes" id="UP001172155">
    <property type="component" value="Unassembled WGS sequence"/>
</dbReference>
<feature type="region of interest" description="Disordered" evidence="2">
    <location>
        <begin position="277"/>
        <end position="322"/>
    </location>
</feature>
<organism evidence="4 5">
    <name type="scientific">Schizothecium vesticola</name>
    <dbReference type="NCBI Taxonomy" id="314040"/>
    <lineage>
        <taxon>Eukaryota</taxon>
        <taxon>Fungi</taxon>
        <taxon>Dikarya</taxon>
        <taxon>Ascomycota</taxon>
        <taxon>Pezizomycotina</taxon>
        <taxon>Sordariomycetes</taxon>
        <taxon>Sordariomycetidae</taxon>
        <taxon>Sordariales</taxon>
        <taxon>Schizotheciaceae</taxon>
        <taxon>Schizothecium</taxon>
    </lineage>
</organism>
<feature type="compositionally biased region" description="Low complexity" evidence="2">
    <location>
        <begin position="195"/>
        <end position="213"/>
    </location>
</feature>
<dbReference type="GO" id="GO:0000981">
    <property type="term" value="F:DNA-binding transcription factor activity, RNA polymerase II-specific"/>
    <property type="evidence" value="ECO:0007669"/>
    <property type="project" value="InterPro"/>
</dbReference>
<reference evidence="4" key="1">
    <citation type="submission" date="2023-06" db="EMBL/GenBank/DDBJ databases">
        <title>Genome-scale phylogeny and comparative genomics of the fungal order Sordariales.</title>
        <authorList>
            <consortium name="Lawrence Berkeley National Laboratory"/>
            <person name="Hensen N."/>
            <person name="Bonometti L."/>
            <person name="Westerberg I."/>
            <person name="Brannstrom I.O."/>
            <person name="Guillou S."/>
            <person name="Cros-Aarteil S."/>
            <person name="Calhoun S."/>
            <person name="Haridas S."/>
            <person name="Kuo A."/>
            <person name="Mondo S."/>
            <person name="Pangilinan J."/>
            <person name="Riley R."/>
            <person name="LaButti K."/>
            <person name="Andreopoulos B."/>
            <person name="Lipzen A."/>
            <person name="Chen C."/>
            <person name="Yanf M."/>
            <person name="Daum C."/>
            <person name="Ng V."/>
            <person name="Clum A."/>
            <person name="Steindorff A."/>
            <person name="Ohm R."/>
            <person name="Martin F."/>
            <person name="Silar P."/>
            <person name="Natvig D."/>
            <person name="Lalanne C."/>
            <person name="Gautier V."/>
            <person name="Ament-velasquez S.L."/>
            <person name="Kruys A."/>
            <person name="Hutchinson M.I."/>
            <person name="Powell A.J."/>
            <person name="Barry K."/>
            <person name="Miller A.N."/>
            <person name="Grigoriev I.V."/>
            <person name="Debuchy R."/>
            <person name="Gladieux P."/>
            <person name="Thoren M.H."/>
            <person name="Johannesson H."/>
        </authorList>
    </citation>
    <scope>NUCLEOTIDE SEQUENCE</scope>
    <source>
        <strain evidence="4">SMH3187-1</strain>
    </source>
</reference>
<gene>
    <name evidence="4" type="ORF">B0T18DRAFT_436386</name>
</gene>
<keyword evidence="1" id="KW-0539">Nucleus</keyword>
<feature type="region of interest" description="Disordered" evidence="2">
    <location>
        <begin position="446"/>
        <end position="525"/>
    </location>
</feature>
<dbReference type="EMBL" id="JAUKUD010000002">
    <property type="protein sequence ID" value="KAK0752286.1"/>
    <property type="molecule type" value="Genomic_DNA"/>
</dbReference>
<evidence type="ECO:0000259" key="3">
    <source>
        <dbReference type="PROSITE" id="PS50048"/>
    </source>
</evidence>
<name>A0AA40F7N9_9PEZI</name>
<feature type="region of interest" description="Disordered" evidence="2">
    <location>
        <begin position="376"/>
        <end position="408"/>
    </location>
</feature>
<evidence type="ECO:0000313" key="5">
    <source>
        <dbReference type="Proteomes" id="UP001172155"/>
    </source>
</evidence>
<feature type="domain" description="Zn(2)-C6 fungal-type" evidence="3">
    <location>
        <begin position="525"/>
        <end position="557"/>
    </location>
</feature>